<dbReference type="InterPro" id="IPR047215">
    <property type="entry name" value="Galactose_mutarotase-like"/>
</dbReference>
<comment type="caution">
    <text evidence="6">The sequence shown here is derived from an EMBL/GenBank/DDBJ whole genome shotgun (WGS) entry which is preliminary data.</text>
</comment>
<comment type="catalytic activity">
    <reaction evidence="5">
        <text>alpha-D-glucose = beta-D-glucose</text>
        <dbReference type="Rhea" id="RHEA:10264"/>
        <dbReference type="ChEBI" id="CHEBI:15903"/>
        <dbReference type="ChEBI" id="CHEBI:17925"/>
        <dbReference type="EC" id="5.1.3.3"/>
    </reaction>
</comment>
<dbReference type="InterPro" id="IPR015443">
    <property type="entry name" value="Aldose_1-epimerase"/>
</dbReference>
<dbReference type="EMBL" id="JAVDBT010000005">
    <property type="protein sequence ID" value="MDQ2066121.1"/>
    <property type="molecule type" value="Genomic_DNA"/>
</dbReference>
<evidence type="ECO:0000256" key="3">
    <source>
        <dbReference type="ARBA" id="ARBA00023235"/>
    </source>
</evidence>
<comment type="similarity">
    <text evidence="2 5">Belongs to the aldose epimerase family.</text>
</comment>
<gene>
    <name evidence="6" type="ORF">Q9295_07040</name>
</gene>
<keyword evidence="4 5" id="KW-0119">Carbohydrate metabolism</keyword>
<evidence type="ECO:0000256" key="5">
    <source>
        <dbReference type="PIRNR" id="PIRNR005096"/>
    </source>
</evidence>
<evidence type="ECO:0000313" key="6">
    <source>
        <dbReference type="EMBL" id="MDQ2066121.1"/>
    </source>
</evidence>
<evidence type="ECO:0000256" key="2">
    <source>
        <dbReference type="ARBA" id="ARBA00006206"/>
    </source>
</evidence>
<dbReference type="EC" id="5.1.3.3" evidence="5"/>
<dbReference type="Gene3D" id="2.70.98.10">
    <property type="match status" value="1"/>
</dbReference>
<reference evidence="6 7" key="1">
    <citation type="submission" date="2023-08" db="EMBL/GenBank/DDBJ databases">
        <title>Characterization of two Paracoccaceae strains isolated from Phycosphere and proposal of Xinfangfangia lacusdiani sp. nov.</title>
        <authorList>
            <person name="Deng Y."/>
            <person name="Zhang Y.Q."/>
        </authorList>
    </citation>
    <scope>NUCLEOTIDE SEQUENCE [LARGE SCALE GENOMIC DNA]</scope>
    <source>
        <strain evidence="6 7">CPCC 101601</strain>
    </source>
</reference>
<evidence type="ECO:0000313" key="7">
    <source>
        <dbReference type="Proteomes" id="UP001239680"/>
    </source>
</evidence>
<organism evidence="6 7">
    <name type="scientific">Pseudogemmobacter lacusdianii</name>
    <dbReference type="NCBI Taxonomy" id="3069608"/>
    <lineage>
        <taxon>Bacteria</taxon>
        <taxon>Pseudomonadati</taxon>
        <taxon>Pseudomonadota</taxon>
        <taxon>Alphaproteobacteria</taxon>
        <taxon>Rhodobacterales</taxon>
        <taxon>Paracoccaceae</taxon>
        <taxon>Pseudogemmobacter</taxon>
    </lineage>
</organism>
<dbReference type="InterPro" id="IPR011013">
    <property type="entry name" value="Gal_mutarotase_sf_dom"/>
</dbReference>
<dbReference type="SUPFAM" id="SSF74650">
    <property type="entry name" value="Galactose mutarotase-like"/>
    <property type="match status" value="1"/>
</dbReference>
<dbReference type="PANTHER" id="PTHR10091">
    <property type="entry name" value="ALDOSE-1-EPIMERASE"/>
    <property type="match status" value="1"/>
</dbReference>
<dbReference type="RefSeq" id="WP_306679815.1">
    <property type="nucleotide sequence ID" value="NZ_JAVDBT010000005.1"/>
</dbReference>
<evidence type="ECO:0000256" key="1">
    <source>
        <dbReference type="ARBA" id="ARBA00005028"/>
    </source>
</evidence>
<dbReference type="PANTHER" id="PTHR10091:SF49">
    <property type="entry name" value="ALDOSE 1-EPIMERASE"/>
    <property type="match status" value="1"/>
</dbReference>
<protein>
    <recommendedName>
        <fullName evidence="5">Aldose 1-epimerase</fullName>
        <ecNumber evidence="5">5.1.3.3</ecNumber>
    </recommendedName>
</protein>
<sequence>MAVQLWDATAKAHVIAIDDGGNCRARISDFGARLLDLWLPDAQGRLADVVLGHEKVAPYTKAAGLFTGATCGRFANRIAGAGFTLEGRRFELERNDGDNQLHGGSGGFHGKIWRINEVSPRAVRFALHAPEREMGYPGDLAASVRYAFTGPAQFEITMEAQVAGRATVVNMAHHSYFNLAGQGSGPIDAQLLRLDAPKYLPVDAQKIPIGAPAAVAGTAFDFRSLRALGALVPPGGFDHNFCLAARPPDSPQIEARDPASGRGFRLWTNQPGVQLYTGGHFPEGLPGKGGALYGPRAGFALETQGWPDSPNRPDFPSTMLRPGESYLHRMVFDLSPRAV</sequence>
<dbReference type="InterPro" id="IPR008183">
    <property type="entry name" value="Aldose_1/G6P_1-epimerase"/>
</dbReference>
<dbReference type="CDD" id="cd09019">
    <property type="entry name" value="galactose_mutarotase_like"/>
    <property type="match status" value="1"/>
</dbReference>
<comment type="pathway">
    <text evidence="1 5">Carbohydrate metabolism; hexose metabolism.</text>
</comment>
<evidence type="ECO:0000256" key="4">
    <source>
        <dbReference type="ARBA" id="ARBA00023277"/>
    </source>
</evidence>
<dbReference type="Proteomes" id="UP001239680">
    <property type="component" value="Unassembled WGS sequence"/>
</dbReference>
<accession>A0ABU0VWI5</accession>
<dbReference type="PIRSF" id="PIRSF005096">
    <property type="entry name" value="GALM"/>
    <property type="match status" value="1"/>
</dbReference>
<dbReference type="Pfam" id="PF01263">
    <property type="entry name" value="Aldose_epim"/>
    <property type="match status" value="1"/>
</dbReference>
<name>A0ABU0VWI5_9RHOB</name>
<dbReference type="GO" id="GO:0016853">
    <property type="term" value="F:isomerase activity"/>
    <property type="evidence" value="ECO:0007669"/>
    <property type="project" value="UniProtKB-KW"/>
</dbReference>
<proteinExistence type="inferred from homology"/>
<keyword evidence="3 5" id="KW-0413">Isomerase</keyword>
<keyword evidence="7" id="KW-1185">Reference proteome</keyword>
<dbReference type="InterPro" id="IPR014718">
    <property type="entry name" value="GH-type_carb-bd"/>
</dbReference>